<gene>
    <name evidence="2" type="ORF">HNR48_001331</name>
</gene>
<sequence>MKRLLFTLAAALLLPLSQASANNGLADIQQSPDQSHFIARMTADNNAGRILIVDAKAKKAITEFAKPRDAIIDWYRWVDNNRVVYQIKLQSDKADAVNGLVMVYAMDKDGSNRKQIFGHGLERFKRDTRINKRKEIKAQLRIVDTLPSEKKMILVAEYPLKREGMNNYQIAKERPVTVSRLDVYSGKRKTVKKVSFAEAQKLGS</sequence>
<accession>A0A7X0JRN6</accession>
<keyword evidence="1" id="KW-0732">Signal</keyword>
<comment type="caution">
    <text evidence="2">The sequence shown here is derived from an EMBL/GenBank/DDBJ whole genome shotgun (WGS) entry which is preliminary data.</text>
</comment>
<organism evidence="2 3">
    <name type="scientific">Pseudoteredinibacter isoporae</name>
    <dbReference type="NCBI Taxonomy" id="570281"/>
    <lineage>
        <taxon>Bacteria</taxon>
        <taxon>Pseudomonadati</taxon>
        <taxon>Pseudomonadota</taxon>
        <taxon>Gammaproteobacteria</taxon>
        <taxon>Cellvibrionales</taxon>
        <taxon>Cellvibrionaceae</taxon>
        <taxon>Pseudoteredinibacter</taxon>
    </lineage>
</organism>
<dbReference type="RefSeq" id="WP_166849591.1">
    <property type="nucleotide sequence ID" value="NZ_JAAONY010000001.1"/>
</dbReference>
<dbReference type="AlphaFoldDB" id="A0A7X0JRN6"/>
<feature type="chain" id="PRO_5031054359" evidence="1">
    <location>
        <begin position="22"/>
        <end position="204"/>
    </location>
</feature>
<proteinExistence type="predicted"/>
<protein>
    <submittedName>
        <fullName evidence="2">Uncharacterized protein</fullName>
    </submittedName>
</protein>
<name>A0A7X0JRN6_9GAMM</name>
<dbReference type="Proteomes" id="UP000528457">
    <property type="component" value="Unassembled WGS sequence"/>
</dbReference>
<evidence type="ECO:0000313" key="2">
    <source>
        <dbReference type="EMBL" id="MBB6521053.1"/>
    </source>
</evidence>
<dbReference type="EMBL" id="JACHHT010000001">
    <property type="protein sequence ID" value="MBB6521053.1"/>
    <property type="molecule type" value="Genomic_DNA"/>
</dbReference>
<reference evidence="2 3" key="1">
    <citation type="submission" date="2020-08" db="EMBL/GenBank/DDBJ databases">
        <title>Genomic Encyclopedia of Type Strains, Phase IV (KMG-IV): sequencing the most valuable type-strain genomes for metagenomic binning, comparative biology and taxonomic classification.</title>
        <authorList>
            <person name="Goeker M."/>
        </authorList>
    </citation>
    <scope>NUCLEOTIDE SEQUENCE [LARGE SCALE GENOMIC DNA]</scope>
    <source>
        <strain evidence="2 3">DSM 22368</strain>
    </source>
</reference>
<evidence type="ECO:0000313" key="3">
    <source>
        <dbReference type="Proteomes" id="UP000528457"/>
    </source>
</evidence>
<evidence type="ECO:0000256" key="1">
    <source>
        <dbReference type="SAM" id="SignalP"/>
    </source>
</evidence>
<keyword evidence="3" id="KW-1185">Reference proteome</keyword>
<dbReference type="InParanoid" id="A0A7X0JRN6"/>
<feature type="signal peptide" evidence="1">
    <location>
        <begin position="1"/>
        <end position="21"/>
    </location>
</feature>